<dbReference type="InterPro" id="IPR013324">
    <property type="entry name" value="RNA_pol_sigma_r3/r4-like"/>
</dbReference>
<dbReference type="Gene3D" id="1.10.1740.10">
    <property type="match status" value="1"/>
</dbReference>
<dbReference type="NCBIfam" id="TIGR02999">
    <property type="entry name" value="Sig-70_X6"/>
    <property type="match status" value="1"/>
</dbReference>
<dbReference type="GO" id="GO:0016987">
    <property type="term" value="F:sigma factor activity"/>
    <property type="evidence" value="ECO:0007669"/>
    <property type="project" value="UniProtKB-KW"/>
</dbReference>
<evidence type="ECO:0000256" key="3">
    <source>
        <dbReference type="ARBA" id="ARBA00023082"/>
    </source>
</evidence>
<dbReference type="PANTHER" id="PTHR43133">
    <property type="entry name" value="RNA POLYMERASE ECF-TYPE SIGMA FACTO"/>
    <property type="match status" value="1"/>
</dbReference>
<dbReference type="GO" id="GO:0006352">
    <property type="term" value="P:DNA-templated transcription initiation"/>
    <property type="evidence" value="ECO:0007669"/>
    <property type="project" value="InterPro"/>
</dbReference>
<keyword evidence="4" id="KW-0804">Transcription</keyword>
<dbReference type="InterPro" id="IPR014284">
    <property type="entry name" value="RNA_pol_sigma-70_dom"/>
</dbReference>
<keyword evidence="3" id="KW-0731">Sigma factor</keyword>
<dbReference type="EMBL" id="CP036287">
    <property type="protein sequence ID" value="QDU65130.1"/>
    <property type="molecule type" value="Genomic_DNA"/>
</dbReference>
<protein>
    <submittedName>
        <fullName evidence="6">RNA polymerase sigma factor</fullName>
    </submittedName>
</protein>
<name>A0A518BDR2_9BACT</name>
<proteinExistence type="inferred from homology"/>
<feature type="domain" description="RNA polymerase sigma-70 ECF-like HTH" evidence="5">
    <location>
        <begin position="10"/>
        <end position="202"/>
    </location>
</feature>
<dbReference type="InterPro" id="IPR039425">
    <property type="entry name" value="RNA_pol_sigma-70-like"/>
</dbReference>
<dbReference type="KEGG" id="pbap:Pla133_01940"/>
<evidence type="ECO:0000313" key="6">
    <source>
        <dbReference type="EMBL" id="QDU65130.1"/>
    </source>
</evidence>
<dbReference type="Proteomes" id="UP000316921">
    <property type="component" value="Chromosome"/>
</dbReference>
<dbReference type="InterPro" id="IPR036388">
    <property type="entry name" value="WH-like_DNA-bd_sf"/>
</dbReference>
<keyword evidence="7" id="KW-1185">Reference proteome</keyword>
<evidence type="ECO:0000256" key="1">
    <source>
        <dbReference type="ARBA" id="ARBA00010641"/>
    </source>
</evidence>
<gene>
    <name evidence="6" type="ORF">Pla133_01940</name>
</gene>
<dbReference type="InterPro" id="IPR053812">
    <property type="entry name" value="HTH_Sigma70_ECF-like"/>
</dbReference>
<dbReference type="SUPFAM" id="SSF88946">
    <property type="entry name" value="Sigma2 domain of RNA polymerase sigma factors"/>
    <property type="match status" value="1"/>
</dbReference>
<dbReference type="Pfam" id="PF07638">
    <property type="entry name" value="Sigma70_ECF"/>
    <property type="match status" value="1"/>
</dbReference>
<organism evidence="6 7">
    <name type="scientific">Engelhardtia mirabilis</name>
    <dbReference type="NCBI Taxonomy" id="2528011"/>
    <lineage>
        <taxon>Bacteria</taxon>
        <taxon>Pseudomonadati</taxon>
        <taxon>Planctomycetota</taxon>
        <taxon>Planctomycetia</taxon>
        <taxon>Planctomycetia incertae sedis</taxon>
        <taxon>Engelhardtia</taxon>
    </lineage>
</organism>
<reference evidence="6 7" key="1">
    <citation type="submission" date="2019-02" db="EMBL/GenBank/DDBJ databases">
        <title>Deep-cultivation of Planctomycetes and their phenomic and genomic characterization uncovers novel biology.</title>
        <authorList>
            <person name="Wiegand S."/>
            <person name="Jogler M."/>
            <person name="Boedeker C."/>
            <person name="Pinto D."/>
            <person name="Vollmers J."/>
            <person name="Rivas-Marin E."/>
            <person name="Kohn T."/>
            <person name="Peeters S.H."/>
            <person name="Heuer A."/>
            <person name="Rast P."/>
            <person name="Oberbeckmann S."/>
            <person name="Bunk B."/>
            <person name="Jeske O."/>
            <person name="Meyerdierks A."/>
            <person name="Storesund J.E."/>
            <person name="Kallscheuer N."/>
            <person name="Luecker S."/>
            <person name="Lage O.M."/>
            <person name="Pohl T."/>
            <person name="Merkel B.J."/>
            <person name="Hornburger P."/>
            <person name="Mueller R.-W."/>
            <person name="Bruemmer F."/>
            <person name="Labrenz M."/>
            <person name="Spormann A.M."/>
            <person name="Op den Camp H."/>
            <person name="Overmann J."/>
            <person name="Amann R."/>
            <person name="Jetten M.S.M."/>
            <person name="Mascher T."/>
            <person name="Medema M.H."/>
            <person name="Devos D.P."/>
            <person name="Kaster A.-K."/>
            <person name="Ovreas L."/>
            <person name="Rohde M."/>
            <person name="Galperin M.Y."/>
            <person name="Jogler C."/>
        </authorList>
    </citation>
    <scope>NUCLEOTIDE SEQUENCE [LARGE SCALE GENOMIC DNA]</scope>
    <source>
        <strain evidence="6 7">Pla133</strain>
    </source>
</reference>
<evidence type="ECO:0000259" key="5">
    <source>
        <dbReference type="Pfam" id="PF07638"/>
    </source>
</evidence>
<dbReference type="NCBIfam" id="TIGR02937">
    <property type="entry name" value="sigma70-ECF"/>
    <property type="match status" value="1"/>
</dbReference>
<evidence type="ECO:0000256" key="2">
    <source>
        <dbReference type="ARBA" id="ARBA00023015"/>
    </source>
</evidence>
<dbReference type="RefSeq" id="WP_145061459.1">
    <property type="nucleotide sequence ID" value="NZ_CP036287.1"/>
</dbReference>
<comment type="similarity">
    <text evidence="1">Belongs to the sigma-70 factor family. ECF subfamily.</text>
</comment>
<sequence length="206" mass="22471">MSETPPPDPTELLRRFGAGDAEAGDALMGVVYEDLRHIAARHLARERPDHTLQPTALIHEAWMRLDRREGGEIPSRGHFLALASRVMRSLLVDHARRKKATKRGGLQERVALEDVAAPDGVAPGMPANLSSHSNPALEVLDVLALDEALARLESVDAGLARLVELRYFGGSTVAEASEAVSLPQRTVERRLRTATAWLRRELGDGA</sequence>
<dbReference type="InterPro" id="IPR013325">
    <property type="entry name" value="RNA_pol_sigma_r2"/>
</dbReference>
<evidence type="ECO:0000256" key="4">
    <source>
        <dbReference type="ARBA" id="ARBA00023163"/>
    </source>
</evidence>
<dbReference type="PANTHER" id="PTHR43133:SF39">
    <property type="entry name" value="SIMILAR TO RNA POLYMERASE SIGMA-E FACTOR"/>
    <property type="match status" value="1"/>
</dbReference>
<dbReference type="Gene3D" id="1.10.10.10">
    <property type="entry name" value="Winged helix-like DNA-binding domain superfamily/Winged helix DNA-binding domain"/>
    <property type="match status" value="1"/>
</dbReference>
<accession>A0A518BDR2</accession>
<dbReference type="SUPFAM" id="SSF88659">
    <property type="entry name" value="Sigma3 and sigma4 domains of RNA polymerase sigma factors"/>
    <property type="match status" value="1"/>
</dbReference>
<dbReference type="InterPro" id="IPR011517">
    <property type="entry name" value="RNA_pol_sigma70_ECF-like"/>
</dbReference>
<dbReference type="AlphaFoldDB" id="A0A518BDR2"/>
<evidence type="ECO:0000313" key="7">
    <source>
        <dbReference type="Proteomes" id="UP000316921"/>
    </source>
</evidence>
<keyword evidence="2" id="KW-0805">Transcription regulation</keyword>